<evidence type="ECO:0000256" key="6">
    <source>
        <dbReference type="ARBA" id="ARBA00022859"/>
    </source>
</evidence>
<gene>
    <name evidence="8" type="ORF">SteCoe_13354</name>
</gene>
<dbReference type="OrthoDB" id="2423195at2759"/>
<evidence type="ECO:0000256" key="3">
    <source>
        <dbReference type="ARBA" id="ARBA00022723"/>
    </source>
</evidence>
<keyword evidence="9" id="KW-1185">Reference proteome</keyword>
<keyword evidence="4" id="KW-0863">Zinc-finger</keyword>
<dbReference type="AlphaFoldDB" id="A0A1R2C8N7"/>
<evidence type="ECO:0000313" key="8">
    <source>
        <dbReference type="EMBL" id="OMJ85377.1"/>
    </source>
</evidence>
<evidence type="ECO:0000256" key="5">
    <source>
        <dbReference type="ARBA" id="ARBA00022833"/>
    </source>
</evidence>
<keyword evidence="3" id="KW-0479">Metal-binding</keyword>
<reference evidence="8 9" key="1">
    <citation type="submission" date="2016-11" db="EMBL/GenBank/DDBJ databases">
        <title>The macronuclear genome of Stentor coeruleus: a giant cell with tiny introns.</title>
        <authorList>
            <person name="Slabodnick M."/>
            <person name="Ruby J.G."/>
            <person name="Reiff S.B."/>
            <person name="Swart E.C."/>
            <person name="Gosai S."/>
            <person name="Prabakaran S."/>
            <person name="Witkowska E."/>
            <person name="Larue G.E."/>
            <person name="Fisher S."/>
            <person name="Freeman R.M."/>
            <person name="Gunawardena J."/>
            <person name="Chu W."/>
            <person name="Stover N.A."/>
            <person name="Gregory B.D."/>
            <person name="Nowacki M."/>
            <person name="Derisi J."/>
            <person name="Roy S.W."/>
            <person name="Marshall W.F."/>
            <person name="Sood P."/>
        </authorList>
    </citation>
    <scope>NUCLEOTIDE SEQUENCE [LARGE SCALE GENOMIC DNA]</scope>
    <source>
        <strain evidence="8">WM001</strain>
    </source>
</reference>
<accession>A0A1R2C8N7</accession>
<evidence type="ECO:0000256" key="1">
    <source>
        <dbReference type="ARBA" id="ARBA00004496"/>
    </source>
</evidence>
<sequence>MNNSPEVFYMRSKYYSEAIHNTPEVIYMIADDINSTELWKYSGTIFDVLIEEINLVDVLKTYKIIPDDYFESNAYGNCVDNKLEENFYSPFSVLLSDFITMIIKNKLEAELSLIISNIFIQFNVLNTKRKIIKIIYLACIRVLIDSIAEKKFLPNSQLVNDQFSKNFLIAPSETTIFNMYYLKILKKIKNCTAKELLSNDYIASSMNLNLTNIDSKLDIKPFIADSMEYYKKYLKLENYSLENNVVDYNELLPSNNPYDILGFLLYFLNCVYIKHKFSKSTNYMMIWFGEFKSRLDHILCNEIVSLINCFIINFPNNSPFYLDANDDNIVVMKKVTYCFILSTIFSFKNNFDPLTSIFFNNKTNALDPNLIKKLYCPGSEMDYMYHHFVFYKENFEMLDPKTFMQNYSKGGFYKCSCGYVYVIENCGGPMETANCLNCGLKIGGINHKIIEREGHMNFSNDEAKEYLDTMINKSKHFSGLKLTKLSCDSAVRNMSRCESFNILRLIVAVTIAGCSIILPNYRHAYQNALEDNIKKYPREKSIQIISEINVYDRELFKESSNLNYIWLMSIISDLPDLMIKNAGKIPTSNPIRNTFEKEFEIKVYSKDKNKRISDYMNNQNNDFSELESYLNESAQFDINYGHLFRLKTNPSENSMRIQLQSLNNKSEYNILTYFLNEYETIFSLNSFYPIIKLSNYMIQTYNQKYTRAEAHNKTIKDLYEKDAKLKKYFDSFIIAMKNIKYPVRYNCFEVNEKLEINENSSLNHFFIELSEAEGKILAAVLKTLAETQNKLFNLIYNENEIEKKPMNIVQISKKKDIINIPKTLDELINEFSVCDSNYGKGQLITYDFKGIQDFIIKCIRGKKIFNVLDFRFCTYKNEIFIRPEGDIVVEMRESVRQLSLKKENIVNIKSYLKNAERNDKNFKKTIEDLKVLLEIVINSTKDKAGVDNLSLYEIVNEMRDKSMSPILIGKNELSSFKIVNIIEIYEIVEKKYLKYYKEDINPRYKEPLLNINEYKRLIEIFYHECNDKPNLLPSVKDVKYALLRLMIRKLPSNIEKNELIYKHIVNYSLWSEENCEKLSNVEFPFPQKFEFCNICEIYELFRQTIKGFKT</sequence>
<dbReference type="GO" id="GO:0005737">
    <property type="term" value="C:cytoplasm"/>
    <property type="evidence" value="ECO:0007669"/>
    <property type="project" value="UniProtKB-SubCell"/>
</dbReference>
<evidence type="ECO:0000256" key="4">
    <source>
        <dbReference type="ARBA" id="ARBA00022771"/>
    </source>
</evidence>
<dbReference type="GO" id="GO:0016887">
    <property type="term" value="F:ATP hydrolysis activity"/>
    <property type="evidence" value="ECO:0007669"/>
    <property type="project" value="InterPro"/>
</dbReference>
<evidence type="ECO:0000256" key="2">
    <source>
        <dbReference type="ARBA" id="ARBA00022490"/>
    </source>
</evidence>
<evidence type="ECO:0000313" key="9">
    <source>
        <dbReference type="Proteomes" id="UP000187209"/>
    </source>
</evidence>
<name>A0A1R2C8N7_9CILI</name>
<comment type="caution">
    <text evidence="8">The sequence shown here is derived from an EMBL/GenBank/DDBJ whole genome shotgun (WGS) entry which is preliminary data.</text>
</comment>
<keyword evidence="6" id="KW-0391">Immunity</keyword>
<dbReference type="PROSITE" id="PS51981">
    <property type="entry name" value="ZF_RZ"/>
    <property type="match status" value="1"/>
</dbReference>
<dbReference type="PANTHER" id="PTHR22605:SF1">
    <property type="entry name" value="RZ-TYPE DOMAIN-CONTAINING PROTEIN"/>
    <property type="match status" value="1"/>
</dbReference>
<dbReference type="InterPro" id="IPR046439">
    <property type="entry name" value="ZF_RZ_dom"/>
</dbReference>
<dbReference type="Proteomes" id="UP000187209">
    <property type="component" value="Unassembled WGS sequence"/>
</dbReference>
<dbReference type="InterPro" id="IPR031248">
    <property type="entry name" value="RNF213"/>
</dbReference>
<organism evidence="8 9">
    <name type="scientific">Stentor coeruleus</name>
    <dbReference type="NCBI Taxonomy" id="5963"/>
    <lineage>
        <taxon>Eukaryota</taxon>
        <taxon>Sar</taxon>
        <taxon>Alveolata</taxon>
        <taxon>Ciliophora</taxon>
        <taxon>Postciliodesmatophora</taxon>
        <taxon>Heterotrichea</taxon>
        <taxon>Heterotrichida</taxon>
        <taxon>Stentoridae</taxon>
        <taxon>Stentor</taxon>
    </lineage>
</organism>
<feature type="domain" description="RZ-type" evidence="7">
    <location>
        <begin position="389"/>
        <end position="465"/>
    </location>
</feature>
<evidence type="ECO:0000259" key="7">
    <source>
        <dbReference type="PROSITE" id="PS51981"/>
    </source>
</evidence>
<dbReference type="Pfam" id="PF20173">
    <property type="entry name" value="ZnF_RZ-type"/>
    <property type="match status" value="1"/>
</dbReference>
<protein>
    <recommendedName>
        <fullName evidence="7">RZ-type domain-containing protein</fullName>
    </recommendedName>
</protein>
<dbReference type="PANTHER" id="PTHR22605">
    <property type="entry name" value="RZ-TYPE DOMAIN-CONTAINING PROTEIN"/>
    <property type="match status" value="1"/>
</dbReference>
<proteinExistence type="predicted"/>
<dbReference type="GO" id="GO:0008270">
    <property type="term" value="F:zinc ion binding"/>
    <property type="evidence" value="ECO:0007669"/>
    <property type="project" value="UniProtKB-KW"/>
</dbReference>
<dbReference type="GO" id="GO:0004842">
    <property type="term" value="F:ubiquitin-protein transferase activity"/>
    <property type="evidence" value="ECO:0007669"/>
    <property type="project" value="InterPro"/>
</dbReference>
<keyword evidence="2" id="KW-0963">Cytoplasm</keyword>
<dbReference type="EMBL" id="MPUH01000239">
    <property type="protein sequence ID" value="OMJ85377.1"/>
    <property type="molecule type" value="Genomic_DNA"/>
</dbReference>
<keyword evidence="5" id="KW-0862">Zinc</keyword>
<dbReference type="GO" id="GO:0002376">
    <property type="term" value="P:immune system process"/>
    <property type="evidence" value="ECO:0007669"/>
    <property type="project" value="UniProtKB-KW"/>
</dbReference>
<comment type="subcellular location">
    <subcellularLocation>
        <location evidence="1">Cytoplasm</location>
    </subcellularLocation>
</comment>